<dbReference type="EMBL" id="MHQI01000026">
    <property type="protein sequence ID" value="OHA00127.1"/>
    <property type="molecule type" value="Genomic_DNA"/>
</dbReference>
<dbReference type="SUPFAM" id="SSF101386">
    <property type="entry name" value="all-alpha NTP pyrophosphatases"/>
    <property type="match status" value="1"/>
</dbReference>
<dbReference type="AlphaFoldDB" id="A0A1G2KKZ6"/>
<dbReference type="Gene3D" id="1.10.287.1080">
    <property type="entry name" value="MazG-like"/>
    <property type="match status" value="1"/>
</dbReference>
<feature type="domain" description="NTP pyrophosphohydrolase MazG-like" evidence="1">
    <location>
        <begin position="29"/>
        <end position="91"/>
    </location>
</feature>
<evidence type="ECO:0000313" key="2">
    <source>
        <dbReference type="EMBL" id="OHA00127.1"/>
    </source>
</evidence>
<reference evidence="2 3" key="1">
    <citation type="journal article" date="2016" name="Nat. Commun.">
        <title>Thousands of microbial genomes shed light on interconnected biogeochemical processes in an aquifer system.</title>
        <authorList>
            <person name="Anantharaman K."/>
            <person name="Brown C.T."/>
            <person name="Hug L.A."/>
            <person name="Sharon I."/>
            <person name="Castelle C.J."/>
            <person name="Probst A.J."/>
            <person name="Thomas B.C."/>
            <person name="Singh A."/>
            <person name="Wilkins M.J."/>
            <person name="Karaoz U."/>
            <person name="Brodie E.L."/>
            <person name="Williams K.H."/>
            <person name="Hubbard S.S."/>
            <person name="Banfield J.F."/>
        </authorList>
    </citation>
    <scope>NUCLEOTIDE SEQUENCE [LARGE SCALE GENOMIC DNA]</scope>
</reference>
<sequence length="98" mass="11536">MEVKDFQEKIVECVKAWEKKRKVTPDEKAIFIHLVEEVGELAQQYVNREERKDKYNEKELENAIGDILMQLVRLAYSRGLDIENLVSEIIEEESALLK</sequence>
<proteinExistence type="predicted"/>
<evidence type="ECO:0000259" key="1">
    <source>
        <dbReference type="Pfam" id="PF03819"/>
    </source>
</evidence>
<evidence type="ECO:0000313" key="3">
    <source>
        <dbReference type="Proteomes" id="UP000179023"/>
    </source>
</evidence>
<dbReference type="Pfam" id="PF03819">
    <property type="entry name" value="MazG"/>
    <property type="match status" value="1"/>
</dbReference>
<dbReference type="InterPro" id="IPR004518">
    <property type="entry name" value="MazG-like_dom"/>
</dbReference>
<gene>
    <name evidence="2" type="ORF">A3C07_00185</name>
</gene>
<organism evidence="2 3">
    <name type="scientific">Candidatus Sungbacteria bacterium RIFCSPHIGHO2_02_FULL_47_11</name>
    <dbReference type="NCBI Taxonomy" id="1802270"/>
    <lineage>
        <taxon>Bacteria</taxon>
        <taxon>Candidatus Sungiibacteriota</taxon>
    </lineage>
</organism>
<name>A0A1G2KKZ6_9BACT</name>
<dbReference type="Proteomes" id="UP000179023">
    <property type="component" value="Unassembled WGS sequence"/>
</dbReference>
<accession>A0A1G2KKZ6</accession>
<comment type="caution">
    <text evidence="2">The sequence shown here is derived from an EMBL/GenBank/DDBJ whole genome shotgun (WGS) entry which is preliminary data.</text>
</comment>
<dbReference type="STRING" id="1802270.A3C07_00185"/>
<protein>
    <recommendedName>
        <fullName evidence="1">NTP pyrophosphohydrolase MazG-like domain-containing protein</fullName>
    </recommendedName>
</protein>